<dbReference type="Pfam" id="PF00378">
    <property type="entry name" value="ECH_1"/>
    <property type="match status" value="1"/>
</dbReference>
<organism evidence="9 10">
    <name type="scientific">Blepharisma stoltei</name>
    <dbReference type="NCBI Taxonomy" id="1481888"/>
    <lineage>
        <taxon>Eukaryota</taxon>
        <taxon>Sar</taxon>
        <taxon>Alveolata</taxon>
        <taxon>Ciliophora</taxon>
        <taxon>Postciliodesmatophora</taxon>
        <taxon>Heterotrichea</taxon>
        <taxon>Heterotrichida</taxon>
        <taxon>Blepharismidae</taxon>
        <taxon>Blepharisma</taxon>
    </lineage>
</organism>
<comment type="pathway">
    <text evidence="2">Lipid metabolism; fatty acid beta-oxidation.</text>
</comment>
<evidence type="ECO:0000256" key="6">
    <source>
        <dbReference type="ARBA" id="ARBA00023098"/>
    </source>
</evidence>
<accession>A0AAU9IN54</accession>
<evidence type="ECO:0000256" key="8">
    <source>
        <dbReference type="ARBA" id="ARBA00023235"/>
    </source>
</evidence>
<name>A0AAU9IN54_9CILI</name>
<dbReference type="GO" id="GO:0005739">
    <property type="term" value="C:mitochondrion"/>
    <property type="evidence" value="ECO:0007669"/>
    <property type="project" value="TreeGrafter"/>
</dbReference>
<evidence type="ECO:0000256" key="3">
    <source>
        <dbReference type="ARBA" id="ARBA00005254"/>
    </source>
</evidence>
<evidence type="ECO:0000256" key="2">
    <source>
        <dbReference type="ARBA" id="ARBA00005005"/>
    </source>
</evidence>
<evidence type="ECO:0000313" key="10">
    <source>
        <dbReference type="Proteomes" id="UP001162131"/>
    </source>
</evidence>
<reference evidence="9" key="1">
    <citation type="submission" date="2021-09" db="EMBL/GenBank/DDBJ databases">
        <authorList>
            <consortium name="AG Swart"/>
            <person name="Singh M."/>
            <person name="Singh A."/>
            <person name="Seah K."/>
            <person name="Emmerich C."/>
        </authorList>
    </citation>
    <scope>NUCLEOTIDE SEQUENCE</scope>
    <source>
        <strain evidence="9">ATCC30299</strain>
    </source>
</reference>
<gene>
    <name evidence="9" type="ORF">BSTOLATCC_MIC11593</name>
</gene>
<dbReference type="FunFam" id="3.90.226.10:FF:000024">
    <property type="entry name" value="Delta3,5-delta2,4-dienoyl-CoA isomerase"/>
    <property type="match status" value="1"/>
</dbReference>
<dbReference type="SUPFAM" id="SSF52096">
    <property type="entry name" value="ClpP/crotonase"/>
    <property type="match status" value="1"/>
</dbReference>
<dbReference type="InterPro" id="IPR045002">
    <property type="entry name" value="Ech1-like"/>
</dbReference>
<protein>
    <submittedName>
        <fullName evidence="9">Uncharacterized protein</fullName>
    </submittedName>
</protein>
<dbReference type="AlphaFoldDB" id="A0AAU9IN54"/>
<dbReference type="PANTHER" id="PTHR43149:SF1">
    <property type="entry name" value="DELTA(3,5)-DELTA(2,4)-DIENOYL-COA ISOMERASE, MITOCHONDRIAL"/>
    <property type="match status" value="1"/>
</dbReference>
<dbReference type="GO" id="GO:0005777">
    <property type="term" value="C:peroxisome"/>
    <property type="evidence" value="ECO:0007669"/>
    <property type="project" value="UniProtKB-SubCell"/>
</dbReference>
<sequence length="271" mass="29782">METLIIERPSENVALVRLNRPNKRNAMNGTMLDEIARTMSQLSEDPDVRCIVIAGNGKCFTAGIDINYLKDLFETHQGADPARSGIIARPNIKAMQEKISSLEKCSKPVIVAVHGLCIGAGVDFITAADIRYCTTDTIISVREINIGMAADIGTLQRLHKVVGNQSWARDLMFSGRDVKAAEATSHGLFSKCFESKEKVLEEALKLANEIASKSPVAIVGIKKNLIYSRDHSVEEGLEFILNWNSFALQTEDTVQAIFSAMQNTKAVFPKL</sequence>
<dbReference type="InterPro" id="IPR029045">
    <property type="entry name" value="ClpP/crotonase-like_dom_sf"/>
</dbReference>
<evidence type="ECO:0000256" key="1">
    <source>
        <dbReference type="ARBA" id="ARBA00004275"/>
    </source>
</evidence>
<evidence type="ECO:0000256" key="7">
    <source>
        <dbReference type="ARBA" id="ARBA00023140"/>
    </source>
</evidence>
<evidence type="ECO:0000313" key="9">
    <source>
        <dbReference type="EMBL" id="CAG9314592.1"/>
    </source>
</evidence>
<keyword evidence="4" id="KW-0276">Fatty acid metabolism</keyword>
<keyword evidence="5" id="KW-0007">Acetylation</keyword>
<comment type="similarity">
    <text evidence="3">Belongs to the enoyl-CoA hydratase/isomerase family.</text>
</comment>
<dbReference type="Gene3D" id="3.90.226.10">
    <property type="entry name" value="2-enoyl-CoA Hydratase, Chain A, domain 1"/>
    <property type="match status" value="1"/>
</dbReference>
<dbReference type="GO" id="GO:0006631">
    <property type="term" value="P:fatty acid metabolic process"/>
    <property type="evidence" value="ECO:0007669"/>
    <property type="project" value="UniProtKB-KW"/>
</dbReference>
<comment type="caution">
    <text evidence="9">The sequence shown here is derived from an EMBL/GenBank/DDBJ whole genome shotgun (WGS) entry which is preliminary data.</text>
</comment>
<dbReference type="Gene3D" id="1.10.12.10">
    <property type="entry name" value="Lyase 2-enoyl-coa Hydratase, Chain A, domain 2"/>
    <property type="match status" value="1"/>
</dbReference>
<dbReference type="FunFam" id="1.10.12.10:FF:000004">
    <property type="entry name" value="Delta3,5-delta2,4-dienoyl-CoA isomerase"/>
    <property type="match status" value="1"/>
</dbReference>
<evidence type="ECO:0000256" key="5">
    <source>
        <dbReference type="ARBA" id="ARBA00022990"/>
    </source>
</evidence>
<keyword evidence="7" id="KW-0576">Peroxisome</keyword>
<keyword evidence="10" id="KW-1185">Reference proteome</keyword>
<dbReference type="CDD" id="cd06558">
    <property type="entry name" value="crotonase-like"/>
    <property type="match status" value="1"/>
</dbReference>
<evidence type="ECO:0000256" key="4">
    <source>
        <dbReference type="ARBA" id="ARBA00022832"/>
    </source>
</evidence>
<dbReference type="PANTHER" id="PTHR43149">
    <property type="entry name" value="ENOYL-COA HYDRATASE"/>
    <property type="match status" value="1"/>
</dbReference>
<keyword evidence="8" id="KW-0413">Isomerase</keyword>
<dbReference type="GO" id="GO:0051750">
    <property type="term" value="F:delta(3,5)-delta(2,4)-dienoyl-CoA isomerase activity"/>
    <property type="evidence" value="ECO:0007669"/>
    <property type="project" value="TreeGrafter"/>
</dbReference>
<dbReference type="InterPro" id="IPR014748">
    <property type="entry name" value="Enoyl-CoA_hydra_C"/>
</dbReference>
<dbReference type="EMBL" id="CAJZBQ010000012">
    <property type="protein sequence ID" value="CAG9314592.1"/>
    <property type="molecule type" value="Genomic_DNA"/>
</dbReference>
<dbReference type="InterPro" id="IPR001753">
    <property type="entry name" value="Enoyl-CoA_hydra/iso"/>
</dbReference>
<keyword evidence="6" id="KW-0443">Lipid metabolism</keyword>
<dbReference type="Proteomes" id="UP001162131">
    <property type="component" value="Unassembled WGS sequence"/>
</dbReference>
<proteinExistence type="inferred from homology"/>
<comment type="subcellular location">
    <subcellularLocation>
        <location evidence="1">Peroxisome</location>
    </subcellularLocation>
</comment>